<dbReference type="Proteomes" id="UP001368500">
    <property type="component" value="Unassembled WGS sequence"/>
</dbReference>
<name>A0ABU9B8C7_9BURK</name>
<accession>A0ABU9B8C7</accession>
<proteinExistence type="predicted"/>
<gene>
    <name evidence="1" type="ORF">AACH11_03425</name>
</gene>
<evidence type="ECO:0008006" key="3">
    <source>
        <dbReference type="Google" id="ProtNLM"/>
    </source>
</evidence>
<dbReference type="RefSeq" id="WP_341372793.1">
    <property type="nucleotide sequence ID" value="NZ_JBBUTF010000003.1"/>
</dbReference>
<keyword evidence="2" id="KW-1185">Reference proteome</keyword>
<comment type="caution">
    <text evidence="1">The sequence shown here is derived from an EMBL/GenBank/DDBJ whole genome shotgun (WGS) entry which is preliminary data.</text>
</comment>
<reference evidence="1 2" key="1">
    <citation type="submission" date="2024-04" db="EMBL/GenBank/DDBJ databases">
        <title>Novel species of the genus Ideonella isolated from streams.</title>
        <authorList>
            <person name="Lu H."/>
        </authorList>
    </citation>
    <scope>NUCLEOTIDE SEQUENCE [LARGE SCALE GENOMIC DNA]</scope>
    <source>
        <strain evidence="1 2">BYS139W</strain>
    </source>
</reference>
<dbReference type="EMBL" id="JBBUTF010000003">
    <property type="protein sequence ID" value="MEK8025010.1"/>
    <property type="molecule type" value="Genomic_DNA"/>
</dbReference>
<sequence>MATDLPPTLLVPEAPSLPAALAAPADGQRLLAVLGPWMRASARKLNALARGSATARDGLAASAPTAGAWARGDVVTNSAPAELGSTGAKYVIQGWICTASGTPGTWVQQRTLTGN</sequence>
<evidence type="ECO:0000313" key="2">
    <source>
        <dbReference type="Proteomes" id="UP001368500"/>
    </source>
</evidence>
<organism evidence="1 2">
    <name type="scientific">Pseudaquabacterium rugosum</name>
    <dbReference type="NCBI Taxonomy" id="2984194"/>
    <lineage>
        <taxon>Bacteria</taxon>
        <taxon>Pseudomonadati</taxon>
        <taxon>Pseudomonadota</taxon>
        <taxon>Betaproteobacteria</taxon>
        <taxon>Burkholderiales</taxon>
        <taxon>Sphaerotilaceae</taxon>
        <taxon>Pseudaquabacterium</taxon>
    </lineage>
</organism>
<evidence type="ECO:0000313" key="1">
    <source>
        <dbReference type="EMBL" id="MEK8025010.1"/>
    </source>
</evidence>
<protein>
    <recommendedName>
        <fullName evidence="3">Chitin-binding type-3 domain-containing protein</fullName>
    </recommendedName>
</protein>